<sequence length="455" mass="49892">MVAAISTTPRISKTPSSSSSSSSTPHRPPLSPSHKTSTTNNNNNNKNNNADEIPRKPINRNIPSRYLHSPSPPPSPSSSPSSSSSAQSPRPMSSNSSVTSTTTTRSLSVSFQGHSFSFQTTKPKPISQNPPKKPKNPSNSLASKTRNPNSLTRSLDCSIEKKGSILLVFEDKDLYLAPDSNSSNSVKSRAPTRGISVPARFWPENFSPAMNSRGSSSSMKRLDSASLQGQQGNVQYSILSFGVAEARRVKKGESRIEEAHSLRMLYNRYLQWRCVNAQADAAILVQRVNTEKNLFDAWLTTSQLRDSVTTKQTKLQLLLQKLKLDSILKEQMIYLEEWSLMDKEHCNYLSGLIEALKASTFRLPVVSGARVDFQELQNAVNSAVDVIQAMGNSICSLLPKVEGTSSLVSELAKAAAHEQALLNQSKDLLSTVAAMHVKQCSLQGHILQLNRNMNR</sequence>
<accession>A0A5P1FBX8</accession>
<proteinExistence type="inferred from homology"/>
<dbReference type="OrthoDB" id="1924320at2759"/>
<dbReference type="GO" id="GO:0005880">
    <property type="term" value="C:nuclear microtubule"/>
    <property type="evidence" value="ECO:0007669"/>
    <property type="project" value="TreeGrafter"/>
</dbReference>
<feature type="compositionally biased region" description="Polar residues" evidence="2">
    <location>
        <begin position="111"/>
        <end position="121"/>
    </location>
</feature>
<evidence type="ECO:0000256" key="2">
    <source>
        <dbReference type="SAM" id="MobiDB-lite"/>
    </source>
</evidence>
<dbReference type="Gramene" id="ONK75896">
    <property type="protein sequence ID" value="ONK75896"/>
    <property type="gene ID" value="A4U43_C03F21710"/>
</dbReference>
<comment type="similarity">
    <text evidence="1">Belongs to the QWRF family.</text>
</comment>
<dbReference type="GO" id="GO:0005737">
    <property type="term" value="C:cytoplasm"/>
    <property type="evidence" value="ECO:0007669"/>
    <property type="project" value="TreeGrafter"/>
</dbReference>
<feature type="region of interest" description="Disordered" evidence="2">
    <location>
        <begin position="1"/>
        <end position="155"/>
    </location>
</feature>
<gene>
    <name evidence="3" type="ORF">A4U43_C03F21710</name>
</gene>
<dbReference type="AlphaFoldDB" id="A0A5P1FBX8"/>
<organism evidence="3 4">
    <name type="scientific">Asparagus officinalis</name>
    <name type="common">Garden asparagus</name>
    <dbReference type="NCBI Taxonomy" id="4686"/>
    <lineage>
        <taxon>Eukaryota</taxon>
        <taxon>Viridiplantae</taxon>
        <taxon>Streptophyta</taxon>
        <taxon>Embryophyta</taxon>
        <taxon>Tracheophyta</taxon>
        <taxon>Spermatophyta</taxon>
        <taxon>Magnoliopsida</taxon>
        <taxon>Liliopsida</taxon>
        <taxon>Asparagales</taxon>
        <taxon>Asparagaceae</taxon>
        <taxon>Asparagoideae</taxon>
        <taxon>Asparagus</taxon>
    </lineage>
</organism>
<feature type="compositionally biased region" description="Low complexity" evidence="2">
    <location>
        <begin position="1"/>
        <end position="25"/>
    </location>
</feature>
<dbReference type="InterPro" id="IPR007573">
    <property type="entry name" value="QWRF"/>
</dbReference>
<name>A0A5P1FBX8_ASPOF</name>
<dbReference type="PANTHER" id="PTHR31807">
    <property type="entry name" value="AUGMIN FAMILY MEMBER"/>
    <property type="match status" value="1"/>
</dbReference>
<keyword evidence="4" id="KW-1185">Reference proteome</keyword>
<dbReference type="Proteomes" id="UP000243459">
    <property type="component" value="Chromosome 3"/>
</dbReference>
<dbReference type="EMBL" id="CM007383">
    <property type="protein sequence ID" value="ONK75896.1"/>
    <property type="molecule type" value="Genomic_DNA"/>
</dbReference>
<dbReference type="PANTHER" id="PTHR31807:SF2">
    <property type="entry name" value="PROTEIN SNOWY COTYLEDON 3"/>
    <property type="match status" value="1"/>
</dbReference>
<evidence type="ECO:0000313" key="4">
    <source>
        <dbReference type="Proteomes" id="UP000243459"/>
    </source>
</evidence>
<evidence type="ECO:0000256" key="1">
    <source>
        <dbReference type="ARBA" id="ARBA00010016"/>
    </source>
</evidence>
<feature type="compositionally biased region" description="Low complexity" evidence="2">
    <location>
        <begin position="122"/>
        <end position="144"/>
    </location>
</feature>
<dbReference type="OMA" id="PLDQQLW"/>
<dbReference type="Pfam" id="PF04484">
    <property type="entry name" value="QWRF"/>
    <property type="match status" value="1"/>
</dbReference>
<reference evidence="4" key="1">
    <citation type="journal article" date="2017" name="Nat. Commun.">
        <title>The asparagus genome sheds light on the origin and evolution of a young Y chromosome.</title>
        <authorList>
            <person name="Harkess A."/>
            <person name="Zhou J."/>
            <person name="Xu C."/>
            <person name="Bowers J.E."/>
            <person name="Van der Hulst R."/>
            <person name="Ayyampalayam S."/>
            <person name="Mercati F."/>
            <person name="Riccardi P."/>
            <person name="McKain M.R."/>
            <person name="Kakrana A."/>
            <person name="Tang H."/>
            <person name="Ray J."/>
            <person name="Groenendijk J."/>
            <person name="Arikit S."/>
            <person name="Mathioni S.M."/>
            <person name="Nakano M."/>
            <person name="Shan H."/>
            <person name="Telgmann-Rauber A."/>
            <person name="Kanno A."/>
            <person name="Yue Z."/>
            <person name="Chen H."/>
            <person name="Li W."/>
            <person name="Chen Y."/>
            <person name="Xu X."/>
            <person name="Zhang Y."/>
            <person name="Luo S."/>
            <person name="Chen H."/>
            <person name="Gao J."/>
            <person name="Mao Z."/>
            <person name="Pires J.C."/>
            <person name="Luo M."/>
            <person name="Kudrna D."/>
            <person name="Wing R.A."/>
            <person name="Meyers B.C."/>
            <person name="Yi K."/>
            <person name="Kong H."/>
            <person name="Lavrijsen P."/>
            <person name="Sunseri F."/>
            <person name="Falavigna A."/>
            <person name="Ye Y."/>
            <person name="Leebens-Mack J.H."/>
            <person name="Chen G."/>
        </authorList>
    </citation>
    <scope>NUCLEOTIDE SEQUENCE [LARGE SCALE GENOMIC DNA]</scope>
    <source>
        <strain evidence="4">cv. DH0086</strain>
    </source>
</reference>
<dbReference type="GO" id="GO:0008017">
    <property type="term" value="F:microtubule binding"/>
    <property type="evidence" value="ECO:0007669"/>
    <property type="project" value="TreeGrafter"/>
</dbReference>
<evidence type="ECO:0000313" key="3">
    <source>
        <dbReference type="EMBL" id="ONK75896.1"/>
    </source>
</evidence>
<protein>
    <submittedName>
        <fullName evidence="3">Uncharacterized protein</fullName>
    </submittedName>
</protein>
<dbReference type="GO" id="GO:0051225">
    <property type="term" value="P:spindle assembly"/>
    <property type="evidence" value="ECO:0007669"/>
    <property type="project" value="TreeGrafter"/>
</dbReference>
<feature type="compositionally biased region" description="Polar residues" evidence="2">
    <location>
        <begin position="145"/>
        <end position="155"/>
    </location>
</feature>
<feature type="compositionally biased region" description="Low complexity" evidence="2">
    <location>
        <begin position="78"/>
        <end position="110"/>
    </location>
</feature>